<keyword evidence="2 3" id="KW-1015">Disulfide bond</keyword>
<dbReference type="Gene3D" id="4.10.400.10">
    <property type="entry name" value="Low-density Lipoprotein Receptor"/>
    <property type="match status" value="1"/>
</dbReference>
<gene>
    <name evidence="6" type="ORF">V5799_013368</name>
</gene>
<evidence type="ECO:0000256" key="4">
    <source>
        <dbReference type="SAM" id="MobiDB-lite"/>
    </source>
</evidence>
<dbReference type="SUPFAM" id="SSF57424">
    <property type="entry name" value="LDL receptor-like module"/>
    <property type="match status" value="1"/>
</dbReference>
<dbReference type="Pfam" id="PF00057">
    <property type="entry name" value="Ldl_recept_a"/>
    <property type="match status" value="1"/>
</dbReference>
<dbReference type="InterPro" id="IPR035914">
    <property type="entry name" value="Sperma_CUB_dom_sf"/>
</dbReference>
<dbReference type="Proteomes" id="UP001321473">
    <property type="component" value="Unassembled WGS sequence"/>
</dbReference>
<evidence type="ECO:0000256" key="2">
    <source>
        <dbReference type="ARBA" id="ARBA00023157"/>
    </source>
</evidence>
<evidence type="ECO:0000313" key="7">
    <source>
        <dbReference type="Proteomes" id="UP001321473"/>
    </source>
</evidence>
<dbReference type="SUPFAM" id="SSF49854">
    <property type="entry name" value="Spermadhesin, CUB domain"/>
    <property type="match status" value="3"/>
</dbReference>
<feature type="disulfide bond" evidence="3">
    <location>
        <begin position="811"/>
        <end position="823"/>
    </location>
</feature>
<proteinExistence type="predicted"/>
<dbReference type="PANTHER" id="PTHR24251">
    <property type="entry name" value="OVOCHYMASE-RELATED"/>
    <property type="match status" value="1"/>
</dbReference>
<keyword evidence="5" id="KW-0812">Transmembrane</keyword>
<dbReference type="AlphaFoldDB" id="A0AAQ4E641"/>
<evidence type="ECO:0000256" key="1">
    <source>
        <dbReference type="ARBA" id="ARBA00022737"/>
    </source>
</evidence>
<dbReference type="SMART" id="SM00192">
    <property type="entry name" value="LDLa"/>
    <property type="match status" value="1"/>
</dbReference>
<feature type="compositionally biased region" description="Pro residues" evidence="4">
    <location>
        <begin position="850"/>
        <end position="866"/>
    </location>
</feature>
<dbReference type="Gene3D" id="2.60.120.290">
    <property type="entry name" value="Spermadhesin, CUB domain"/>
    <property type="match status" value="1"/>
</dbReference>
<dbReference type="CDD" id="cd00112">
    <property type="entry name" value="LDLa"/>
    <property type="match status" value="1"/>
</dbReference>
<evidence type="ECO:0000256" key="5">
    <source>
        <dbReference type="SAM" id="Phobius"/>
    </source>
</evidence>
<keyword evidence="1" id="KW-0677">Repeat</keyword>
<comment type="caution">
    <text evidence="3">Lacks conserved residue(s) required for the propagation of feature annotation.</text>
</comment>
<dbReference type="InterPro" id="IPR002172">
    <property type="entry name" value="LDrepeatLR_classA_rpt"/>
</dbReference>
<comment type="caution">
    <text evidence="6">The sequence shown here is derived from an EMBL/GenBank/DDBJ whole genome shotgun (WGS) entry which is preliminary data.</text>
</comment>
<feature type="region of interest" description="Disordered" evidence="4">
    <location>
        <begin position="847"/>
        <end position="870"/>
    </location>
</feature>
<reference evidence="6 7" key="1">
    <citation type="journal article" date="2023" name="Arcadia Sci">
        <title>De novo assembly of a long-read Amblyomma americanum tick genome.</title>
        <authorList>
            <person name="Chou S."/>
            <person name="Poskanzer K.E."/>
            <person name="Rollins M."/>
            <person name="Thuy-Boun P.S."/>
        </authorList>
    </citation>
    <scope>NUCLEOTIDE SEQUENCE [LARGE SCALE GENOMIC DNA]</scope>
    <source>
        <strain evidence="6">F_SG_1</strain>
        <tissue evidence="6">Salivary glands</tissue>
    </source>
</reference>
<evidence type="ECO:0000256" key="3">
    <source>
        <dbReference type="PROSITE-ProRule" id="PRU00124"/>
    </source>
</evidence>
<dbReference type="PANTHER" id="PTHR24251:SF37">
    <property type="entry name" value="CUB DOMAIN-CONTAINING PROTEIN"/>
    <property type="match status" value="1"/>
</dbReference>
<sequence length="917" mass="98272">MRTKVLSDAGSMIFYLTVVLAVCGQGLASRHKLNCLDHEANATQDIQHFACTTNDSYSLTINSPNPGIFINMKVTMFPGDSFVLSTVSGNDTRTLVSLDGEHQAYSVVYFIPAEIVTISANVTKNSKGDRTFTGYFQEGCNANLTTTTPVYHFPPYSNGSGIFTCYITIHASGSKEMDVYASLDSLILKGSSHLNITGQPSNFPAVFKAGAVPEFDFVASSLTLALTLDVSIADQSGTVLIDSVYKNCSGMIEMTSESSKLLLLPANMTENFLQRLSCRWVVRGQDNNILGLDVVSFSLAGAEDILVVTDGGTRNSPVVLQASQGDAHVTGLVSRTSSKYIWVSLAVAEYNTSDSFVARVTETAEGGHWKNQATGVRISDKSKDSVYLLEVARRMQVLLSIHNMSLTGSASVEVVSDFYQNGPVLQKFSVGTELYPVASLNNRLMLRAQGFMPGNFFVFSFTGVDPGCHSTTLGTSGLYSLSGNCNAVCTWAINPSNSSGKTQKFTLMLDHLNLDNNGNVSIRSLAQPTKPLLILNASYSSVKPVEMSSVSGAYVVITRNKCAQENGTVASGSVSGVLGSHFAPKLAPGVSYAFQSPLFPNQYPLNSTRSWTFDGTGIGGFHLTFMSMDIAQGHALNLMSGNQSVPLNGSTLPADILVEEPKMYAQFAAPIHPGYSSGYGFNALLTPLDSAQVVNKETGQVETPSFPALINESKTFVWSIYVPNFETKKMSVAILFNVSHLHKSAKGSGFKLYHGAPGTLTVYDGNSVRSPVLGNLTGENLLTRTDTILVKFVTVAGEGSALQLNFTTYRCNLSDTCNNSKICIHEDWRCNGINECGDNTDEVGCTYNPTPSPSPTTPSPPGPQPSPSKGGVSTAAFVVTVLLALVIGAAGALFVPVLVRRYRAYRYSRFSNVAVSE</sequence>
<dbReference type="PROSITE" id="PS50068">
    <property type="entry name" value="LDLRA_2"/>
    <property type="match status" value="1"/>
</dbReference>
<organism evidence="6 7">
    <name type="scientific">Amblyomma americanum</name>
    <name type="common">Lone star tick</name>
    <dbReference type="NCBI Taxonomy" id="6943"/>
    <lineage>
        <taxon>Eukaryota</taxon>
        <taxon>Metazoa</taxon>
        <taxon>Ecdysozoa</taxon>
        <taxon>Arthropoda</taxon>
        <taxon>Chelicerata</taxon>
        <taxon>Arachnida</taxon>
        <taxon>Acari</taxon>
        <taxon>Parasitiformes</taxon>
        <taxon>Ixodida</taxon>
        <taxon>Ixodoidea</taxon>
        <taxon>Ixodidae</taxon>
        <taxon>Amblyomminae</taxon>
        <taxon>Amblyomma</taxon>
    </lineage>
</organism>
<evidence type="ECO:0008006" key="8">
    <source>
        <dbReference type="Google" id="ProtNLM"/>
    </source>
</evidence>
<dbReference type="InterPro" id="IPR036055">
    <property type="entry name" value="LDL_receptor-like_sf"/>
</dbReference>
<dbReference type="EMBL" id="JARKHS020021555">
    <property type="protein sequence ID" value="KAK8770167.1"/>
    <property type="molecule type" value="Genomic_DNA"/>
</dbReference>
<keyword evidence="5" id="KW-0472">Membrane</keyword>
<protein>
    <recommendedName>
        <fullName evidence="8">Low-density lipoprotein receptor domain class a</fullName>
    </recommendedName>
</protein>
<keyword evidence="5" id="KW-1133">Transmembrane helix</keyword>
<accession>A0AAQ4E641</accession>
<name>A0AAQ4E641_AMBAM</name>
<feature type="disulfide bond" evidence="3">
    <location>
        <begin position="830"/>
        <end position="845"/>
    </location>
</feature>
<keyword evidence="7" id="KW-1185">Reference proteome</keyword>
<feature type="transmembrane region" description="Helical" evidence="5">
    <location>
        <begin position="875"/>
        <end position="899"/>
    </location>
</feature>
<evidence type="ECO:0000313" key="6">
    <source>
        <dbReference type="EMBL" id="KAK8770167.1"/>
    </source>
</evidence>